<dbReference type="EMBL" id="PYGI01000013">
    <property type="protein sequence ID" value="PSL13258.1"/>
    <property type="molecule type" value="Genomic_DNA"/>
</dbReference>
<dbReference type="PRINTS" id="PR00160">
    <property type="entry name" value="GLUTAREDOXIN"/>
</dbReference>
<accession>A0A2P8EUY2</accession>
<dbReference type="PROSITE" id="PS51354">
    <property type="entry name" value="GLUTAREDOXIN_2"/>
    <property type="match status" value="1"/>
</dbReference>
<keyword evidence="3" id="KW-1185">Reference proteome</keyword>
<feature type="domain" description="Glutaredoxin" evidence="1">
    <location>
        <begin position="4"/>
        <end position="65"/>
    </location>
</feature>
<protein>
    <submittedName>
        <fullName evidence="2">Glutaredoxin 1</fullName>
    </submittedName>
</protein>
<evidence type="ECO:0000313" key="2">
    <source>
        <dbReference type="EMBL" id="PSL13258.1"/>
    </source>
</evidence>
<evidence type="ECO:0000259" key="1">
    <source>
        <dbReference type="Pfam" id="PF00462"/>
    </source>
</evidence>
<sequence length="80" mass="8762">MEKVTIFGREGCGFCQRAKELCDIKGFAYRYIDIHAEGISKADLEHTIGKPVLTVPQIFVGQEHIGGFTEFSAKVTAAVS</sequence>
<dbReference type="Pfam" id="PF00462">
    <property type="entry name" value="Glutaredoxin"/>
    <property type="match status" value="1"/>
</dbReference>
<proteinExistence type="predicted"/>
<dbReference type="InterPro" id="IPR002109">
    <property type="entry name" value="Glutaredoxin"/>
</dbReference>
<dbReference type="Proteomes" id="UP000242133">
    <property type="component" value="Unassembled WGS sequence"/>
</dbReference>
<dbReference type="CDD" id="cd02066">
    <property type="entry name" value="GRX_family"/>
    <property type="match status" value="1"/>
</dbReference>
<comment type="caution">
    <text evidence="2">The sequence shown here is derived from an EMBL/GenBank/DDBJ whole genome shotgun (WGS) entry which is preliminary data.</text>
</comment>
<dbReference type="RefSeq" id="WP_106592039.1">
    <property type="nucleotide sequence ID" value="NZ_PYGI01000013.1"/>
</dbReference>
<dbReference type="NCBIfam" id="NF008401">
    <property type="entry name" value="PRK11200.1"/>
    <property type="match status" value="1"/>
</dbReference>
<name>A0A2P8EUY2_9GAMM</name>
<reference evidence="2 3" key="1">
    <citation type="submission" date="2018-03" db="EMBL/GenBank/DDBJ databases">
        <title>Genomic Encyclopedia of Archaeal and Bacterial Type Strains, Phase II (KMG-II): from individual species to whole genera.</title>
        <authorList>
            <person name="Goeker M."/>
        </authorList>
    </citation>
    <scope>NUCLEOTIDE SEQUENCE [LARGE SCALE GENOMIC DNA]</scope>
    <source>
        <strain evidence="2 3">DSM 17586</strain>
    </source>
</reference>
<dbReference type="InterPro" id="IPR036249">
    <property type="entry name" value="Thioredoxin-like_sf"/>
</dbReference>
<evidence type="ECO:0000313" key="3">
    <source>
        <dbReference type="Proteomes" id="UP000242133"/>
    </source>
</evidence>
<dbReference type="SUPFAM" id="SSF52833">
    <property type="entry name" value="Thioredoxin-like"/>
    <property type="match status" value="1"/>
</dbReference>
<dbReference type="OrthoDB" id="9814618at2"/>
<dbReference type="AlphaFoldDB" id="A0A2P8EUY2"/>
<dbReference type="Gene3D" id="3.40.30.10">
    <property type="entry name" value="Glutaredoxin"/>
    <property type="match status" value="1"/>
</dbReference>
<organism evidence="2 3">
    <name type="scientific">Marinobacterium halophilum</name>
    <dbReference type="NCBI Taxonomy" id="267374"/>
    <lineage>
        <taxon>Bacteria</taxon>
        <taxon>Pseudomonadati</taxon>
        <taxon>Pseudomonadota</taxon>
        <taxon>Gammaproteobacteria</taxon>
        <taxon>Oceanospirillales</taxon>
        <taxon>Oceanospirillaceae</taxon>
        <taxon>Marinobacterium</taxon>
    </lineage>
</organism>
<gene>
    <name evidence="2" type="ORF">CLV44_11396</name>
</gene>
<dbReference type="InterPro" id="IPR014025">
    <property type="entry name" value="Glutaredoxin_subgr"/>
</dbReference>